<evidence type="ECO:0000313" key="3">
    <source>
        <dbReference type="Proteomes" id="UP000032233"/>
    </source>
</evidence>
<dbReference type="RefSeq" id="WP_044351420.1">
    <property type="nucleotide sequence ID" value="NZ_AZAC01000040.1"/>
</dbReference>
<dbReference type="AlphaFoldDB" id="A0A0D2J0T0"/>
<dbReference type="OrthoDB" id="5506117at2"/>
<accession>A0A0D2J0T0</accession>
<dbReference type="PANTHER" id="PTHR37954">
    <property type="entry name" value="BLL4979 PROTEIN"/>
    <property type="match status" value="1"/>
</dbReference>
<dbReference type="Pfam" id="PF02596">
    <property type="entry name" value="DUF169"/>
    <property type="match status" value="1"/>
</dbReference>
<evidence type="ECO:0000256" key="1">
    <source>
        <dbReference type="SAM" id="Phobius"/>
    </source>
</evidence>
<evidence type="ECO:0000313" key="2">
    <source>
        <dbReference type="EMBL" id="KIX11859.1"/>
    </source>
</evidence>
<keyword evidence="3" id="KW-1185">Reference proteome</keyword>
<evidence type="ECO:0008006" key="4">
    <source>
        <dbReference type="Google" id="ProtNLM"/>
    </source>
</evidence>
<dbReference type="PANTHER" id="PTHR37954:SF3">
    <property type="entry name" value="DUF169 DOMAIN-CONTAINING PROTEIN"/>
    <property type="match status" value="1"/>
</dbReference>
<name>A0A0D2J0T0_9BACT</name>
<keyword evidence="1" id="KW-0812">Transmembrane</keyword>
<organism evidence="2 3">
    <name type="scientific">Dethiosulfatarculus sandiegensis</name>
    <dbReference type="NCBI Taxonomy" id="1429043"/>
    <lineage>
        <taxon>Bacteria</taxon>
        <taxon>Pseudomonadati</taxon>
        <taxon>Thermodesulfobacteriota</taxon>
        <taxon>Desulfarculia</taxon>
        <taxon>Desulfarculales</taxon>
        <taxon>Desulfarculaceae</taxon>
        <taxon>Dethiosulfatarculus</taxon>
    </lineage>
</organism>
<dbReference type="InterPro" id="IPR003748">
    <property type="entry name" value="DUF169"/>
</dbReference>
<gene>
    <name evidence="2" type="ORF">X474_22090</name>
</gene>
<dbReference type="Proteomes" id="UP000032233">
    <property type="component" value="Unassembled WGS sequence"/>
</dbReference>
<reference evidence="2 3" key="1">
    <citation type="submission" date="2013-11" db="EMBL/GenBank/DDBJ databases">
        <title>Metagenomic analysis of a methanogenic consortium involved in long chain n-alkane degradation.</title>
        <authorList>
            <person name="Davidova I.A."/>
            <person name="Callaghan A.V."/>
            <person name="Wawrik B."/>
            <person name="Pruitt S."/>
            <person name="Marks C."/>
            <person name="Duncan K.E."/>
            <person name="Suflita J.M."/>
        </authorList>
    </citation>
    <scope>NUCLEOTIDE SEQUENCE [LARGE SCALE GENOMIC DNA]</scope>
    <source>
        <strain evidence="2 3">SPR</strain>
    </source>
</reference>
<proteinExistence type="predicted"/>
<dbReference type="STRING" id="1429043.X474_22090"/>
<keyword evidence="1" id="KW-1133">Transmembrane helix</keyword>
<feature type="transmembrane region" description="Helical" evidence="1">
    <location>
        <begin position="65"/>
        <end position="87"/>
    </location>
</feature>
<keyword evidence="1" id="KW-0472">Membrane</keyword>
<dbReference type="EMBL" id="AZAC01000040">
    <property type="protein sequence ID" value="KIX11859.1"/>
    <property type="molecule type" value="Genomic_DNA"/>
</dbReference>
<dbReference type="InParanoid" id="A0A0D2J0T0"/>
<protein>
    <recommendedName>
        <fullName evidence="4">DUF169 domain-containing protein</fullName>
    </recommendedName>
</protein>
<sequence length="292" mass="32249">MTRITQLHSRLIDSFGIKDFDIPASYVKFFFKGDDIPEKVQQYHIEEESIMCCQAARHAAQGHPVLLSVANIGCVAAAISLGLVSAVQESPLSPESRVYTDIMKKQSGKGRDFMPPSPKDFTQGAVYACKDAKRPDFSLFGEKDSGRYKDIETAQKAVSEMAALQPPQTKAVFVYGTSFDELDILPDVVVLSVRPVELARLIQGYQFETGKRVKADMGGLRAVDSDLIVRPYLTGEINVATYCLGARLVARYEADRMGMGVPFTQYELLIKGLEKSQTGYPFPRYPGANGKK</sequence>
<comment type="caution">
    <text evidence="2">The sequence shown here is derived from an EMBL/GenBank/DDBJ whole genome shotgun (WGS) entry which is preliminary data.</text>
</comment>